<dbReference type="Pfam" id="PF14019">
    <property type="entry name" value="DUF4235"/>
    <property type="match status" value="1"/>
</dbReference>
<evidence type="ECO:0000313" key="2">
    <source>
        <dbReference type="EMBL" id="SFV22107.1"/>
    </source>
</evidence>
<dbReference type="AlphaFoldDB" id="A0A1I7MJL3"/>
<evidence type="ECO:0000313" key="3">
    <source>
        <dbReference type="Proteomes" id="UP000198881"/>
    </source>
</evidence>
<feature type="transmembrane region" description="Helical" evidence="1">
    <location>
        <begin position="48"/>
        <end position="69"/>
    </location>
</feature>
<keyword evidence="3" id="KW-1185">Reference proteome</keyword>
<sequence length="95" mass="9846">MNNVLQKLIATGITIGGGIIGTKLVEFGWKAITGHDAPKDLDDTEANMWSAITFATISAGISAMIRVASKRGAASAMDKLAAQSTSAKRLGRGEV</sequence>
<gene>
    <name evidence="2" type="ORF">SAMN04487966_103205</name>
</gene>
<organism evidence="2 3">
    <name type="scientific">Micrococcus terreus</name>
    <dbReference type="NCBI Taxonomy" id="574650"/>
    <lineage>
        <taxon>Bacteria</taxon>
        <taxon>Bacillati</taxon>
        <taxon>Actinomycetota</taxon>
        <taxon>Actinomycetes</taxon>
        <taxon>Micrococcales</taxon>
        <taxon>Micrococcaceae</taxon>
        <taxon>Micrococcus</taxon>
    </lineage>
</organism>
<keyword evidence="1" id="KW-0472">Membrane</keyword>
<evidence type="ECO:0008006" key="4">
    <source>
        <dbReference type="Google" id="ProtNLM"/>
    </source>
</evidence>
<dbReference type="EMBL" id="FPCG01000003">
    <property type="protein sequence ID" value="SFV22107.1"/>
    <property type="molecule type" value="Genomic_DNA"/>
</dbReference>
<evidence type="ECO:0000256" key="1">
    <source>
        <dbReference type="SAM" id="Phobius"/>
    </source>
</evidence>
<dbReference type="Proteomes" id="UP000198881">
    <property type="component" value="Unassembled WGS sequence"/>
</dbReference>
<protein>
    <recommendedName>
        <fullName evidence="4">DUF4235 domain-containing protein</fullName>
    </recommendedName>
</protein>
<dbReference type="OrthoDB" id="3268522at2"/>
<keyword evidence="1" id="KW-0812">Transmembrane</keyword>
<name>A0A1I7MJL3_9MICC</name>
<reference evidence="2 3" key="1">
    <citation type="submission" date="2016-10" db="EMBL/GenBank/DDBJ databases">
        <authorList>
            <person name="de Groot N.N."/>
        </authorList>
    </citation>
    <scope>NUCLEOTIDE SEQUENCE [LARGE SCALE GENOMIC DNA]</scope>
    <source>
        <strain evidence="2 3">CGMCC 1.7054</strain>
    </source>
</reference>
<accession>A0A1I7MJL3</accession>
<dbReference type="RefSeq" id="WP_091695827.1">
    <property type="nucleotide sequence ID" value="NZ_CAMIGK010000039.1"/>
</dbReference>
<dbReference type="STRING" id="574650.SAMN04487966_103205"/>
<proteinExistence type="predicted"/>
<keyword evidence="1" id="KW-1133">Transmembrane helix</keyword>
<dbReference type="InterPro" id="IPR025329">
    <property type="entry name" value="DUF4235"/>
</dbReference>